<accession>A0A0V1D053</accession>
<reference evidence="1 2" key="1">
    <citation type="submission" date="2015-01" db="EMBL/GenBank/DDBJ databases">
        <title>Evolution of Trichinella species and genotypes.</title>
        <authorList>
            <person name="Korhonen P.K."/>
            <person name="Edoardo P."/>
            <person name="Giuseppe L.R."/>
            <person name="Gasser R.B."/>
        </authorList>
    </citation>
    <scope>NUCLEOTIDE SEQUENCE [LARGE SCALE GENOMIC DNA]</scope>
    <source>
        <strain evidence="1">ISS120</strain>
    </source>
</reference>
<evidence type="ECO:0000313" key="1">
    <source>
        <dbReference type="EMBL" id="KRY54840.1"/>
    </source>
</evidence>
<gene>
    <name evidence="1" type="ORF">T03_1873</name>
</gene>
<protein>
    <submittedName>
        <fullName evidence="1">Uncharacterized protein</fullName>
    </submittedName>
</protein>
<keyword evidence="2" id="KW-1185">Reference proteome</keyword>
<dbReference type="Proteomes" id="UP000054653">
    <property type="component" value="Unassembled WGS sequence"/>
</dbReference>
<dbReference type="AlphaFoldDB" id="A0A0V1D053"/>
<name>A0A0V1D053_TRIBR</name>
<comment type="caution">
    <text evidence="1">The sequence shown here is derived from an EMBL/GenBank/DDBJ whole genome shotgun (WGS) entry which is preliminary data.</text>
</comment>
<organism evidence="1 2">
    <name type="scientific">Trichinella britovi</name>
    <name type="common">Parasitic roundworm</name>
    <dbReference type="NCBI Taxonomy" id="45882"/>
    <lineage>
        <taxon>Eukaryota</taxon>
        <taxon>Metazoa</taxon>
        <taxon>Ecdysozoa</taxon>
        <taxon>Nematoda</taxon>
        <taxon>Enoplea</taxon>
        <taxon>Dorylaimia</taxon>
        <taxon>Trichinellida</taxon>
        <taxon>Trichinellidae</taxon>
        <taxon>Trichinella</taxon>
    </lineage>
</organism>
<dbReference type="EMBL" id="JYDI01000064">
    <property type="protein sequence ID" value="KRY54840.1"/>
    <property type="molecule type" value="Genomic_DNA"/>
</dbReference>
<proteinExistence type="predicted"/>
<evidence type="ECO:0000313" key="2">
    <source>
        <dbReference type="Proteomes" id="UP000054653"/>
    </source>
</evidence>
<sequence>MKEGSGRISLPFVAIFYKRVHLCNVNIDDDENATHKHTHTRIYWRRLVGLTIVFSSSNSFKSRVCDTCPSWDKVALPAGFH</sequence>